<evidence type="ECO:0000313" key="2">
    <source>
        <dbReference type="EMBL" id="GAA3706968.1"/>
    </source>
</evidence>
<feature type="domain" description="Phytase-like" evidence="1">
    <location>
        <begin position="70"/>
        <end position="311"/>
    </location>
</feature>
<protein>
    <submittedName>
        <fullName evidence="2">Esterase-like activity of phytase family protein</fullName>
    </submittedName>
</protein>
<dbReference type="RefSeq" id="WP_344692793.1">
    <property type="nucleotide sequence ID" value="NZ_BAABBF010000003.1"/>
</dbReference>
<name>A0ABP7DKJ5_9SPHN</name>
<keyword evidence="3" id="KW-1185">Reference proteome</keyword>
<evidence type="ECO:0000259" key="1">
    <source>
        <dbReference type="Pfam" id="PF13449"/>
    </source>
</evidence>
<dbReference type="InterPro" id="IPR027372">
    <property type="entry name" value="Phytase-like_dom"/>
</dbReference>
<dbReference type="InterPro" id="IPR014567">
    <property type="entry name" value="UCP031900"/>
</dbReference>
<dbReference type="Pfam" id="PF13449">
    <property type="entry name" value="Phytase-like"/>
    <property type="match status" value="1"/>
</dbReference>
<dbReference type="PIRSF" id="PIRSF031900">
    <property type="entry name" value="UCP031900"/>
    <property type="match status" value="1"/>
</dbReference>
<dbReference type="Proteomes" id="UP001500523">
    <property type="component" value="Unassembled WGS sequence"/>
</dbReference>
<accession>A0ABP7DKJ5</accession>
<sequence length="327" mass="36273">MPRLHSLLAVIAFPLLLGTGWSREARVALLGQDTWVTVRPVALDPHDPARRHLGALVYRGGVELIGCDPAFGGYSALVVRGRRFMLLSDDANILRFTMAQDWTIHDVRFGQLPAGPDTGWTKRERDSESMAIDPATGTVWVGFEQFNQIWRYAPGLARAEAGVAPGAMARWRSNGGIEAMARLTDGRFVAISESIPYGESMQEGLVWSGDPVAAPAPAFRFAYRPTSGFRPVDMVELPDRRLLVLERRFTLPFRWSNRLVVIDHAALKAGNVVQGREIARLEAPVIHDNIEGVAVTRQGNGITLWLVSDDNRLPMQRTLLLNFDLID</sequence>
<proteinExistence type="predicted"/>
<reference evidence="3" key="1">
    <citation type="journal article" date="2019" name="Int. J. Syst. Evol. Microbiol.">
        <title>The Global Catalogue of Microorganisms (GCM) 10K type strain sequencing project: providing services to taxonomists for standard genome sequencing and annotation.</title>
        <authorList>
            <consortium name="The Broad Institute Genomics Platform"/>
            <consortium name="The Broad Institute Genome Sequencing Center for Infectious Disease"/>
            <person name="Wu L."/>
            <person name="Ma J."/>
        </authorList>
    </citation>
    <scope>NUCLEOTIDE SEQUENCE [LARGE SCALE GENOMIC DNA]</scope>
    <source>
        <strain evidence="3">JCM 17498</strain>
    </source>
</reference>
<evidence type="ECO:0000313" key="3">
    <source>
        <dbReference type="Proteomes" id="UP001500523"/>
    </source>
</evidence>
<comment type="caution">
    <text evidence="2">The sequence shown here is derived from an EMBL/GenBank/DDBJ whole genome shotgun (WGS) entry which is preliminary data.</text>
</comment>
<dbReference type="EMBL" id="BAABBF010000003">
    <property type="protein sequence ID" value="GAA3706968.1"/>
    <property type="molecule type" value="Genomic_DNA"/>
</dbReference>
<gene>
    <name evidence="2" type="ORF">GCM10022268_15510</name>
</gene>
<organism evidence="2 3">
    <name type="scientific">Sphingomonas cynarae</name>
    <dbReference type="NCBI Taxonomy" id="930197"/>
    <lineage>
        <taxon>Bacteria</taxon>
        <taxon>Pseudomonadati</taxon>
        <taxon>Pseudomonadota</taxon>
        <taxon>Alphaproteobacteria</taxon>
        <taxon>Sphingomonadales</taxon>
        <taxon>Sphingomonadaceae</taxon>
        <taxon>Sphingomonas</taxon>
    </lineage>
</organism>